<comment type="subcellular location">
    <subcellularLocation>
        <location evidence="1 14">Cell membrane</location>
        <topology evidence="1 14">Multi-pass membrane protein</topology>
    </subcellularLocation>
</comment>
<keyword evidence="6 14" id="KW-0812">Transmembrane</keyword>
<dbReference type="GO" id="GO:0046677">
    <property type="term" value="P:response to antibiotic"/>
    <property type="evidence" value="ECO:0007669"/>
    <property type="project" value="UniProtKB-UniRule"/>
</dbReference>
<evidence type="ECO:0000256" key="1">
    <source>
        <dbReference type="ARBA" id="ARBA00004651"/>
    </source>
</evidence>
<dbReference type="GO" id="GO:0008360">
    <property type="term" value="P:regulation of cell shape"/>
    <property type="evidence" value="ECO:0007669"/>
    <property type="project" value="UniProtKB-KW"/>
</dbReference>
<evidence type="ECO:0000256" key="2">
    <source>
        <dbReference type="ARBA" id="ARBA00010621"/>
    </source>
</evidence>
<evidence type="ECO:0000256" key="7">
    <source>
        <dbReference type="ARBA" id="ARBA00022801"/>
    </source>
</evidence>
<gene>
    <name evidence="14" type="primary">uppP</name>
    <name evidence="15" type="ORF">AMJ39_04795</name>
</gene>
<evidence type="ECO:0000256" key="14">
    <source>
        <dbReference type="HAMAP-Rule" id="MF_01006"/>
    </source>
</evidence>
<evidence type="ECO:0000256" key="12">
    <source>
        <dbReference type="ARBA" id="ARBA00032932"/>
    </source>
</evidence>
<feature type="transmembrane region" description="Helical" evidence="14">
    <location>
        <begin position="157"/>
        <end position="177"/>
    </location>
</feature>
<dbReference type="Proteomes" id="UP000052008">
    <property type="component" value="Unassembled WGS sequence"/>
</dbReference>
<keyword evidence="10 14" id="KW-0046">Antibiotic resistance</keyword>
<comment type="similarity">
    <text evidence="2 14">Belongs to the UppP family.</text>
</comment>
<evidence type="ECO:0000256" key="4">
    <source>
        <dbReference type="ARBA" id="ARBA00021581"/>
    </source>
</evidence>
<evidence type="ECO:0000256" key="6">
    <source>
        <dbReference type="ARBA" id="ARBA00022692"/>
    </source>
</evidence>
<dbReference type="EC" id="3.6.1.27" evidence="3 14"/>
<accession>A0A0S7WT86</accession>
<dbReference type="InterPro" id="IPR003824">
    <property type="entry name" value="UppP"/>
</dbReference>
<keyword evidence="9 14" id="KW-0472">Membrane</keyword>
<dbReference type="AlphaFoldDB" id="A0A0S7WT86"/>
<feature type="transmembrane region" description="Helical" evidence="14">
    <location>
        <begin position="40"/>
        <end position="59"/>
    </location>
</feature>
<comment type="miscellaneous">
    <text evidence="14">Bacitracin is thought to be involved in the inhibition of peptidoglycan synthesis by sequestering undecaprenyl diphosphate, thereby reducing the pool of lipid carrier available.</text>
</comment>
<evidence type="ECO:0000256" key="10">
    <source>
        <dbReference type="ARBA" id="ARBA00023251"/>
    </source>
</evidence>
<keyword evidence="14" id="KW-0961">Cell wall biogenesis/degradation</keyword>
<dbReference type="GO" id="GO:0009252">
    <property type="term" value="P:peptidoglycan biosynthetic process"/>
    <property type="evidence" value="ECO:0007669"/>
    <property type="project" value="UniProtKB-KW"/>
</dbReference>
<comment type="caution">
    <text evidence="15">The sequence shown here is derived from an EMBL/GenBank/DDBJ whole genome shotgun (WGS) entry which is preliminary data.</text>
</comment>
<dbReference type="PATRIC" id="fig|1703770.3.peg.1938"/>
<comment type="catalytic activity">
    <reaction evidence="13 14">
        <text>di-trans,octa-cis-undecaprenyl diphosphate + H2O = di-trans,octa-cis-undecaprenyl phosphate + phosphate + H(+)</text>
        <dbReference type="Rhea" id="RHEA:28094"/>
        <dbReference type="ChEBI" id="CHEBI:15377"/>
        <dbReference type="ChEBI" id="CHEBI:15378"/>
        <dbReference type="ChEBI" id="CHEBI:43474"/>
        <dbReference type="ChEBI" id="CHEBI:58405"/>
        <dbReference type="ChEBI" id="CHEBI:60392"/>
        <dbReference type="EC" id="3.6.1.27"/>
    </reaction>
</comment>
<dbReference type="EMBL" id="LIZS01000020">
    <property type="protein sequence ID" value="KPJ53392.1"/>
    <property type="molecule type" value="Genomic_DNA"/>
</dbReference>
<feature type="transmembrane region" description="Helical" evidence="14">
    <location>
        <begin position="227"/>
        <end position="251"/>
    </location>
</feature>
<feature type="transmembrane region" description="Helical" evidence="14">
    <location>
        <begin position="263"/>
        <end position="279"/>
    </location>
</feature>
<evidence type="ECO:0000256" key="8">
    <source>
        <dbReference type="ARBA" id="ARBA00022989"/>
    </source>
</evidence>
<reference evidence="15 16" key="1">
    <citation type="journal article" date="2015" name="Microbiome">
        <title>Genomic resolution of linkages in carbon, nitrogen, and sulfur cycling among widespread estuary sediment bacteria.</title>
        <authorList>
            <person name="Baker B.J."/>
            <person name="Lazar C.S."/>
            <person name="Teske A.P."/>
            <person name="Dick G.J."/>
        </authorList>
    </citation>
    <scope>NUCLEOTIDE SEQUENCE [LARGE SCALE GENOMIC DNA]</scope>
    <source>
        <strain evidence="15">DG_24</strain>
    </source>
</reference>
<keyword evidence="14" id="KW-0133">Cell shape</keyword>
<dbReference type="GO" id="GO:0050380">
    <property type="term" value="F:undecaprenyl-diphosphatase activity"/>
    <property type="evidence" value="ECO:0007669"/>
    <property type="project" value="UniProtKB-UniRule"/>
</dbReference>
<dbReference type="GO" id="GO:0005886">
    <property type="term" value="C:plasma membrane"/>
    <property type="evidence" value="ECO:0007669"/>
    <property type="project" value="UniProtKB-SubCell"/>
</dbReference>
<keyword evidence="14" id="KW-0573">Peptidoglycan synthesis</keyword>
<dbReference type="PANTHER" id="PTHR30622:SF2">
    <property type="entry name" value="UNDECAPRENYL-DIPHOSPHATASE"/>
    <property type="match status" value="1"/>
</dbReference>
<comment type="function">
    <text evidence="14">Catalyzes the dephosphorylation of undecaprenyl diphosphate (UPP). Confers resistance to bacitracin.</text>
</comment>
<feature type="transmembrane region" description="Helical" evidence="14">
    <location>
        <begin position="83"/>
        <end position="101"/>
    </location>
</feature>
<evidence type="ECO:0000256" key="13">
    <source>
        <dbReference type="ARBA" id="ARBA00047594"/>
    </source>
</evidence>
<evidence type="ECO:0000256" key="9">
    <source>
        <dbReference type="ARBA" id="ARBA00023136"/>
    </source>
</evidence>
<dbReference type="STRING" id="1703770.AMJ39_04795"/>
<dbReference type="GO" id="GO:0071555">
    <property type="term" value="P:cell wall organization"/>
    <property type="evidence" value="ECO:0007669"/>
    <property type="project" value="UniProtKB-KW"/>
</dbReference>
<evidence type="ECO:0000313" key="16">
    <source>
        <dbReference type="Proteomes" id="UP000052008"/>
    </source>
</evidence>
<sequence length="280" mass="29756">MTLIQALVLGLVQGLTEFLPVSSSGHLVLARELLGAQTHGIVFEVMVHFATMVAIIVVFRRRLWWILSRLGSREDEGRSARRLILYIIIGTIPAGMAGLFLDDLVERAFQSTLLVSLALAATGGILWLTRFAPGGRGSVRADRSVGENRSSAAERSVGVYGAWAIGCAQALALLPGISRAGWTIAAGLLLGVDAEEAVEFSFLLALPAIAGATAKELLSAQGEGLGLFNPVAVSAGMPVAFLSGWLALLFLVRIVRRGKLARFAFYCWAVALLGFVVAVR</sequence>
<protein>
    <recommendedName>
        <fullName evidence="4 14">Undecaprenyl-diphosphatase</fullName>
        <ecNumber evidence="3 14">3.6.1.27</ecNumber>
    </recommendedName>
    <alternativeName>
        <fullName evidence="12 14">Bacitracin resistance protein</fullName>
    </alternativeName>
    <alternativeName>
        <fullName evidence="11 14">Undecaprenyl pyrophosphate phosphatase</fullName>
    </alternativeName>
</protein>
<dbReference type="PANTHER" id="PTHR30622">
    <property type="entry name" value="UNDECAPRENYL-DIPHOSPHATASE"/>
    <property type="match status" value="1"/>
</dbReference>
<feature type="transmembrane region" description="Helical" evidence="14">
    <location>
        <begin position="107"/>
        <end position="128"/>
    </location>
</feature>
<name>A0A0S7WT86_UNCT6</name>
<keyword evidence="8 14" id="KW-1133">Transmembrane helix</keyword>
<evidence type="ECO:0000256" key="3">
    <source>
        <dbReference type="ARBA" id="ARBA00012374"/>
    </source>
</evidence>
<dbReference type="HAMAP" id="MF_01006">
    <property type="entry name" value="Undec_diphosphatase"/>
    <property type="match status" value="1"/>
</dbReference>
<keyword evidence="5 14" id="KW-1003">Cell membrane</keyword>
<evidence type="ECO:0000256" key="11">
    <source>
        <dbReference type="ARBA" id="ARBA00032707"/>
    </source>
</evidence>
<organism evidence="15 16">
    <name type="scientific">candidate division TA06 bacterium DG_24</name>
    <dbReference type="NCBI Taxonomy" id="1703770"/>
    <lineage>
        <taxon>Bacteria</taxon>
        <taxon>Bacteria division TA06</taxon>
    </lineage>
</organism>
<keyword evidence="7 14" id="KW-0378">Hydrolase</keyword>
<dbReference type="Pfam" id="PF02673">
    <property type="entry name" value="BacA"/>
    <property type="match status" value="1"/>
</dbReference>
<evidence type="ECO:0000313" key="15">
    <source>
        <dbReference type="EMBL" id="KPJ53392.1"/>
    </source>
</evidence>
<evidence type="ECO:0000256" key="5">
    <source>
        <dbReference type="ARBA" id="ARBA00022475"/>
    </source>
</evidence>
<proteinExistence type="inferred from homology"/>